<dbReference type="InterPro" id="IPR011990">
    <property type="entry name" value="TPR-like_helical_dom_sf"/>
</dbReference>
<proteinExistence type="predicted"/>
<dbReference type="STRING" id="1432141.A0A015M037"/>
<dbReference type="Proteomes" id="UP000022910">
    <property type="component" value="Unassembled WGS sequence"/>
</dbReference>
<dbReference type="HOGENOM" id="CLU_1262144_0_0_1"/>
<dbReference type="EMBL" id="JEMT01025981">
    <property type="protein sequence ID" value="EXX60253.1"/>
    <property type="molecule type" value="Genomic_DNA"/>
</dbReference>
<keyword evidence="2" id="KW-1185">Reference proteome</keyword>
<evidence type="ECO:0000313" key="2">
    <source>
        <dbReference type="Proteomes" id="UP000022910"/>
    </source>
</evidence>
<organism evidence="1 2">
    <name type="scientific">Rhizophagus irregularis (strain DAOM 197198w)</name>
    <name type="common">Glomus intraradices</name>
    <dbReference type="NCBI Taxonomy" id="1432141"/>
    <lineage>
        <taxon>Eukaryota</taxon>
        <taxon>Fungi</taxon>
        <taxon>Fungi incertae sedis</taxon>
        <taxon>Mucoromycota</taxon>
        <taxon>Glomeromycotina</taxon>
        <taxon>Glomeromycetes</taxon>
        <taxon>Glomerales</taxon>
        <taxon>Glomeraceae</taxon>
        <taxon>Rhizophagus</taxon>
    </lineage>
</organism>
<sequence>MGHWWCKESPEESSKLSLITYLEHECISHLSKKLQYCSSNQEKLHIYNTMAIIYEQLAEKEDKSNRLNSLCHWKDAQRNYEMAHEAVPENLDANLGIANVIQLINTSPSLITSSEYWYFCSIAYCKKVDYKNAKENIIEALRLDNKNKLAGLHKSLLKKSSKENTIEWHMNLYKKELKNVKYEMNNSKSSHNKESRAYNILSIDGGVYVVYYLLYGLAR</sequence>
<gene>
    <name evidence="1" type="ORF">RirG_181600</name>
</gene>
<comment type="caution">
    <text evidence="1">The sequence shown here is derived from an EMBL/GenBank/DDBJ whole genome shotgun (WGS) entry which is preliminary data.</text>
</comment>
<dbReference type="Gene3D" id="1.25.40.10">
    <property type="entry name" value="Tetratricopeptide repeat domain"/>
    <property type="match status" value="1"/>
</dbReference>
<dbReference type="AlphaFoldDB" id="A0A015M037"/>
<protein>
    <submittedName>
        <fullName evidence="1">Uncharacterized protein</fullName>
    </submittedName>
</protein>
<evidence type="ECO:0000313" key="1">
    <source>
        <dbReference type="EMBL" id="EXX60253.1"/>
    </source>
</evidence>
<name>A0A015M037_RHIIW</name>
<accession>A0A015M037</accession>
<dbReference type="SUPFAM" id="SSF48452">
    <property type="entry name" value="TPR-like"/>
    <property type="match status" value="1"/>
</dbReference>
<reference evidence="1 2" key="1">
    <citation type="submission" date="2014-02" db="EMBL/GenBank/DDBJ databases">
        <title>Single nucleus genome sequencing reveals high similarity among nuclei of an endomycorrhizal fungus.</title>
        <authorList>
            <person name="Lin K."/>
            <person name="Geurts R."/>
            <person name="Zhang Z."/>
            <person name="Limpens E."/>
            <person name="Saunders D.G."/>
            <person name="Mu D."/>
            <person name="Pang E."/>
            <person name="Cao H."/>
            <person name="Cha H."/>
            <person name="Lin T."/>
            <person name="Zhou Q."/>
            <person name="Shang Y."/>
            <person name="Li Y."/>
            <person name="Ivanov S."/>
            <person name="Sharma T."/>
            <person name="Velzen R.V."/>
            <person name="Ruijter N.D."/>
            <person name="Aanen D.K."/>
            <person name="Win J."/>
            <person name="Kamoun S."/>
            <person name="Bisseling T."/>
            <person name="Huang S."/>
        </authorList>
    </citation>
    <scope>NUCLEOTIDE SEQUENCE [LARGE SCALE GENOMIC DNA]</scope>
    <source>
        <strain evidence="2">DAOM197198w</strain>
    </source>
</reference>